<protein>
    <submittedName>
        <fullName evidence="2">Uncharacterized protein</fullName>
    </submittedName>
</protein>
<proteinExistence type="predicted"/>
<dbReference type="EMBL" id="MN739510">
    <property type="protein sequence ID" value="QHT09414.1"/>
    <property type="molecule type" value="Genomic_DNA"/>
</dbReference>
<keyword evidence="1" id="KW-0175">Coiled coil</keyword>
<name>A0A6C0D008_9ZZZZ</name>
<feature type="coiled-coil region" evidence="1">
    <location>
        <begin position="10"/>
        <end position="44"/>
    </location>
</feature>
<accession>A0A6C0D008</accession>
<reference evidence="2" key="1">
    <citation type="journal article" date="2020" name="Nature">
        <title>Giant virus diversity and host interactions through global metagenomics.</title>
        <authorList>
            <person name="Schulz F."/>
            <person name="Roux S."/>
            <person name="Paez-Espino D."/>
            <person name="Jungbluth S."/>
            <person name="Walsh D.A."/>
            <person name="Denef V.J."/>
            <person name="McMahon K.D."/>
            <person name="Konstantinidis K.T."/>
            <person name="Eloe-Fadrosh E.A."/>
            <person name="Kyrpides N.C."/>
            <person name="Woyke T."/>
        </authorList>
    </citation>
    <scope>NUCLEOTIDE SEQUENCE</scope>
    <source>
        <strain evidence="2">GVMAG-M-3300023110-24</strain>
    </source>
</reference>
<evidence type="ECO:0000256" key="1">
    <source>
        <dbReference type="SAM" id="Coils"/>
    </source>
</evidence>
<evidence type="ECO:0000313" key="2">
    <source>
        <dbReference type="EMBL" id="QHT09414.1"/>
    </source>
</evidence>
<organism evidence="2">
    <name type="scientific">viral metagenome</name>
    <dbReference type="NCBI Taxonomy" id="1070528"/>
    <lineage>
        <taxon>unclassified sequences</taxon>
        <taxon>metagenomes</taxon>
        <taxon>organismal metagenomes</taxon>
    </lineage>
</organism>
<sequence>MSYMNDYKKKNTLIDDLKKENTLIDDLKKENERLLLENKNLNDRLHWVILSKDEIYKKYINLIIKKNNVY</sequence>
<dbReference type="AlphaFoldDB" id="A0A6C0D008"/>